<dbReference type="EMBL" id="DQZR01000108">
    <property type="protein sequence ID" value="HDM36129.1"/>
    <property type="molecule type" value="Genomic_DNA"/>
</dbReference>
<gene>
    <name evidence="2" type="ORF">ENG09_02585</name>
</gene>
<dbReference type="PANTHER" id="PTHR43801:SF1">
    <property type="entry name" value="POLYPRENYL SYNTHETASE"/>
    <property type="match status" value="1"/>
</dbReference>
<reference evidence="2" key="1">
    <citation type="journal article" date="2020" name="mSystems">
        <title>Genome- and Community-Level Interaction Insights into Carbon Utilization and Element Cycling Functions of Hydrothermarchaeota in Hydrothermal Sediment.</title>
        <authorList>
            <person name="Zhou Z."/>
            <person name="Liu Y."/>
            <person name="Xu W."/>
            <person name="Pan J."/>
            <person name="Luo Z.H."/>
            <person name="Li M."/>
        </authorList>
    </citation>
    <scope>NUCLEOTIDE SEQUENCE [LARGE SCALE GENOMIC DNA]</scope>
    <source>
        <strain evidence="2">HyVt-185</strain>
    </source>
</reference>
<comment type="caution">
    <text evidence="2">The sequence shown here is derived from an EMBL/GenBank/DDBJ whole genome shotgun (WGS) entry which is preliminary data.</text>
</comment>
<sequence>MQQAERRLSILWTMGLRYSDMSVMLINILSEGEFELLGKILVVLLSAFTLTLFILLLVLLHLLRKEKIIHSNLLLYLIHLLYGPLTIVSDLFGVEPDSIDRIFIKLNNNLAFDEFKATDPCERVILLPQCMRDASCPAKLSPVDGFHCISCGRCQIGSIKHLCDGLNMKVFIVPGGSFAKRILKSYRPRAVVGVACFSELYEGLLNTGMLKIPAVGIPLIRDGCVGTAVDEAMLLDVILAGIDLTGKAKAYEEFRCHYMRS</sequence>
<proteinExistence type="predicted"/>
<feature type="transmembrane region" description="Helical" evidence="1">
    <location>
        <begin position="40"/>
        <end position="62"/>
    </location>
</feature>
<name>A0A7C1B764_9EURY</name>
<feature type="transmembrane region" description="Helical" evidence="1">
    <location>
        <begin position="74"/>
        <end position="94"/>
    </location>
</feature>
<dbReference type="PANTHER" id="PTHR43801">
    <property type="entry name" value="NUCLEOTIDE-BINDING PROTEIN-RELATED"/>
    <property type="match status" value="1"/>
</dbReference>
<keyword evidence="1" id="KW-1133">Transmembrane helix</keyword>
<dbReference type="Proteomes" id="UP000885863">
    <property type="component" value="Unassembled WGS sequence"/>
</dbReference>
<accession>A0A7C1B764</accession>
<protein>
    <submittedName>
        <fullName evidence="2">DUF116 domain-containing protein</fullName>
    </submittedName>
</protein>
<dbReference type="Pfam" id="PF01976">
    <property type="entry name" value="DUF116"/>
    <property type="match status" value="1"/>
</dbReference>
<keyword evidence="1" id="KW-0812">Transmembrane</keyword>
<organism evidence="2">
    <name type="scientific">Candidatus Syntropharchaeum butanivorans</name>
    <dbReference type="NCBI Taxonomy" id="1839936"/>
    <lineage>
        <taxon>Archaea</taxon>
        <taxon>Methanobacteriati</taxon>
        <taxon>Methanobacteriota</taxon>
        <taxon>Stenosarchaea group</taxon>
        <taxon>Methanomicrobia</taxon>
        <taxon>Methanosarcinales</taxon>
        <taxon>ANME-2 cluster</taxon>
        <taxon>Candidatus Syntropharchaeum</taxon>
    </lineage>
</organism>
<keyword evidence="1" id="KW-0472">Membrane</keyword>
<evidence type="ECO:0000256" key="1">
    <source>
        <dbReference type="SAM" id="Phobius"/>
    </source>
</evidence>
<dbReference type="InterPro" id="IPR002829">
    <property type="entry name" value="DUF116"/>
</dbReference>
<dbReference type="AlphaFoldDB" id="A0A7C1B764"/>
<evidence type="ECO:0000313" key="2">
    <source>
        <dbReference type="EMBL" id="HDM36129.1"/>
    </source>
</evidence>